<evidence type="ECO:0000259" key="8">
    <source>
        <dbReference type="Pfam" id="PF10590"/>
    </source>
</evidence>
<dbReference type="EMBL" id="JACHLY010000001">
    <property type="protein sequence ID" value="MBB5998653.1"/>
    <property type="molecule type" value="Genomic_DNA"/>
</dbReference>
<comment type="similarity">
    <text evidence="1">Belongs to the pyridoxamine 5'-phosphate oxidase family.</text>
</comment>
<keyword evidence="4 9" id="KW-0560">Oxidoreductase</keyword>
<keyword evidence="10" id="KW-1185">Reference proteome</keyword>
<dbReference type="GO" id="GO:0008615">
    <property type="term" value="P:pyridoxine biosynthetic process"/>
    <property type="evidence" value="ECO:0007669"/>
    <property type="project" value="InterPro"/>
</dbReference>
<dbReference type="Pfam" id="PF10590">
    <property type="entry name" value="PNP_phzG_C"/>
    <property type="match status" value="1"/>
</dbReference>
<protein>
    <submittedName>
        <fullName evidence="9">Pyridoxamine 5'-phosphate oxidase</fullName>
        <ecNumber evidence="9">1.4.3.5</ecNumber>
    </submittedName>
</protein>
<gene>
    <name evidence="9" type="ORF">HNR25_002404</name>
</gene>
<feature type="region of interest" description="Disordered" evidence="6">
    <location>
        <begin position="1"/>
        <end position="22"/>
    </location>
</feature>
<sequence>MERDPGGAESGPAQDALGGPMRDRLRRIPVFAGAIPSFDPDSAPEDPVELFAQWLDHAVDAGVPEPHVMNLATADAADRVDSRFLILKDVGPHGWSFATSAQSPKGRDLKDNARAALSCYWPPVGRQVRITGTAAPESSRTSAADFLARSPDARAEALVGGQSAPMDSVARHERELAEARARLAADPELVAPEWTLYTLRPDYVEFWQGAKDRNHIRLRYTATSAGAWERTLLRP</sequence>
<comment type="caution">
    <text evidence="9">The sequence shown here is derived from an EMBL/GenBank/DDBJ whole genome shotgun (WGS) entry which is preliminary data.</text>
</comment>
<organism evidence="9 10">
    <name type="scientific">Streptomonospora salina</name>
    <dbReference type="NCBI Taxonomy" id="104205"/>
    <lineage>
        <taxon>Bacteria</taxon>
        <taxon>Bacillati</taxon>
        <taxon>Actinomycetota</taxon>
        <taxon>Actinomycetes</taxon>
        <taxon>Streptosporangiales</taxon>
        <taxon>Nocardiopsidaceae</taxon>
        <taxon>Streptomonospora</taxon>
    </lineage>
</organism>
<feature type="binding site" evidence="5">
    <location>
        <begin position="83"/>
        <end position="88"/>
    </location>
    <ligand>
        <name>FMN</name>
        <dbReference type="ChEBI" id="CHEBI:58210"/>
    </ligand>
</feature>
<feature type="binding site" evidence="5">
    <location>
        <position position="127"/>
    </location>
    <ligand>
        <name>FMN</name>
        <dbReference type="ChEBI" id="CHEBI:58210"/>
    </ligand>
</feature>
<dbReference type="GO" id="GO:0004733">
    <property type="term" value="F:pyridoxamine phosphate oxidase activity"/>
    <property type="evidence" value="ECO:0007669"/>
    <property type="project" value="UniProtKB-EC"/>
</dbReference>
<name>A0A841EC66_9ACTN</name>
<feature type="binding site" evidence="5">
    <location>
        <begin position="162"/>
        <end position="163"/>
    </location>
    <ligand>
        <name>FMN</name>
        <dbReference type="ChEBI" id="CHEBI:58210"/>
    </ligand>
</feature>
<evidence type="ECO:0000256" key="3">
    <source>
        <dbReference type="ARBA" id="ARBA00022643"/>
    </source>
</evidence>
<feature type="domain" description="Pyridoxamine 5'-phosphate oxidase N-terminal" evidence="7">
    <location>
        <begin position="55"/>
        <end position="163"/>
    </location>
</feature>
<dbReference type="NCBIfam" id="NF004231">
    <property type="entry name" value="PRK05679.1"/>
    <property type="match status" value="1"/>
</dbReference>
<evidence type="ECO:0000313" key="10">
    <source>
        <dbReference type="Proteomes" id="UP000578077"/>
    </source>
</evidence>
<dbReference type="InterPro" id="IPR012349">
    <property type="entry name" value="Split_barrel_FMN-bd"/>
</dbReference>
<dbReference type="SUPFAM" id="SSF50475">
    <property type="entry name" value="FMN-binding split barrel"/>
    <property type="match status" value="1"/>
</dbReference>
<evidence type="ECO:0000256" key="4">
    <source>
        <dbReference type="ARBA" id="ARBA00023002"/>
    </source>
</evidence>
<dbReference type="AlphaFoldDB" id="A0A841EC66"/>
<feature type="binding site" evidence="5">
    <location>
        <position position="105"/>
    </location>
    <ligand>
        <name>FMN</name>
        <dbReference type="ChEBI" id="CHEBI:58210"/>
    </ligand>
</feature>
<dbReference type="InterPro" id="IPR019576">
    <property type="entry name" value="Pyridoxamine_oxidase_dimer_C"/>
</dbReference>
<dbReference type="PANTHER" id="PTHR10851:SF0">
    <property type="entry name" value="PYRIDOXINE-5'-PHOSPHATE OXIDASE"/>
    <property type="match status" value="1"/>
</dbReference>
<keyword evidence="3 5" id="KW-0288">FMN</keyword>
<feature type="domain" description="Pyridoxine 5'-phosphate oxidase dimerisation C-terminal" evidence="8">
    <location>
        <begin position="194"/>
        <end position="235"/>
    </location>
</feature>
<dbReference type="EC" id="1.4.3.5" evidence="9"/>
<dbReference type="Gene3D" id="2.30.110.10">
    <property type="entry name" value="Electron Transport, Fmn-binding Protein, Chain A"/>
    <property type="match status" value="1"/>
</dbReference>
<dbReference type="Pfam" id="PF01243">
    <property type="entry name" value="PNPOx_N"/>
    <property type="match status" value="1"/>
</dbReference>
<accession>A0A841EC66</accession>
<dbReference type="Proteomes" id="UP000578077">
    <property type="component" value="Unassembled WGS sequence"/>
</dbReference>
<dbReference type="PIRSF" id="PIRSF000190">
    <property type="entry name" value="Pyd_amn-ph_oxd"/>
    <property type="match status" value="1"/>
</dbReference>
<evidence type="ECO:0000256" key="1">
    <source>
        <dbReference type="ARBA" id="ARBA00007301"/>
    </source>
</evidence>
<feature type="binding site" evidence="5">
    <location>
        <position position="217"/>
    </location>
    <ligand>
        <name>FMN</name>
        <dbReference type="ChEBI" id="CHEBI:58210"/>
    </ligand>
</feature>
<evidence type="ECO:0000256" key="5">
    <source>
        <dbReference type="PIRSR" id="PIRSR000190-2"/>
    </source>
</evidence>
<dbReference type="InterPro" id="IPR011576">
    <property type="entry name" value="Pyridox_Oxase_N"/>
</dbReference>
<dbReference type="InterPro" id="IPR000659">
    <property type="entry name" value="Pyridox_Oxase"/>
</dbReference>
<dbReference type="GO" id="GO:0010181">
    <property type="term" value="F:FMN binding"/>
    <property type="evidence" value="ECO:0007669"/>
    <property type="project" value="InterPro"/>
</dbReference>
<evidence type="ECO:0000259" key="7">
    <source>
        <dbReference type="Pfam" id="PF01243"/>
    </source>
</evidence>
<keyword evidence="2" id="KW-0285">Flavoprotein</keyword>
<reference evidence="9 10" key="1">
    <citation type="submission" date="2020-08" db="EMBL/GenBank/DDBJ databases">
        <title>Sequencing the genomes of 1000 actinobacteria strains.</title>
        <authorList>
            <person name="Klenk H.-P."/>
        </authorList>
    </citation>
    <scope>NUCLEOTIDE SEQUENCE [LARGE SCALE GENOMIC DNA]</scope>
    <source>
        <strain evidence="9 10">DSM 44593</strain>
    </source>
</reference>
<evidence type="ECO:0000313" key="9">
    <source>
        <dbReference type="EMBL" id="MBB5998653.1"/>
    </source>
</evidence>
<dbReference type="RefSeq" id="WP_312862500.1">
    <property type="nucleotide sequence ID" value="NZ_BAABKT010000041.1"/>
</dbReference>
<proteinExistence type="inferred from homology"/>
<comment type="cofactor">
    <cofactor evidence="5">
        <name>FMN</name>
        <dbReference type="ChEBI" id="CHEBI:58210"/>
    </cofactor>
    <text evidence="5">Binds 1 FMN per subunit.</text>
</comment>
<feature type="binding site" evidence="5">
    <location>
        <position position="207"/>
    </location>
    <ligand>
        <name>FMN</name>
        <dbReference type="ChEBI" id="CHEBI:58210"/>
    </ligand>
</feature>
<evidence type="ECO:0000256" key="2">
    <source>
        <dbReference type="ARBA" id="ARBA00022630"/>
    </source>
</evidence>
<evidence type="ECO:0000256" key="6">
    <source>
        <dbReference type="SAM" id="MobiDB-lite"/>
    </source>
</evidence>
<dbReference type="PANTHER" id="PTHR10851">
    <property type="entry name" value="PYRIDOXINE-5-PHOSPHATE OXIDASE"/>
    <property type="match status" value="1"/>
</dbReference>